<dbReference type="PIRSF" id="PIRSF002181">
    <property type="entry name" value="Ribosomal_L13"/>
    <property type="match status" value="1"/>
</dbReference>
<organism evidence="4">
    <name type="scientific">Gastroclonium compressum</name>
    <name type="common">Red alga</name>
    <name type="synonym">Coeloseira compressa</name>
    <dbReference type="NCBI Taxonomy" id="1852973"/>
    <lineage>
        <taxon>Eukaryota</taxon>
        <taxon>Rhodophyta</taxon>
        <taxon>Florideophyceae</taxon>
        <taxon>Rhodymeniophycidae</taxon>
        <taxon>Rhodymeniales</taxon>
        <taxon>Champiaceae</taxon>
        <taxon>Coeloseira</taxon>
    </lineage>
</organism>
<dbReference type="HAMAP" id="MF_01366">
    <property type="entry name" value="Ribosomal_uL13"/>
    <property type="match status" value="1"/>
</dbReference>
<proteinExistence type="inferred from homology"/>
<keyword evidence="4" id="KW-0934">Plastid</keyword>
<reference evidence="4" key="2">
    <citation type="submission" date="2016-06" db="EMBL/GenBank/DDBJ databases">
        <title>Genomic and phylogenetic analysis of Gastroclonium compressum supports its reinstatement to Coeloseira (Champiaceae, Rhodophyta).</title>
        <authorList>
            <person name="Kilpatrick Z."/>
            <person name="Hughey J.R."/>
        </authorList>
    </citation>
    <scope>NUCLEOTIDE SEQUENCE</scope>
</reference>
<accession>A0A173G082</accession>
<dbReference type="NCBIfam" id="TIGR01066">
    <property type="entry name" value="rplM_bact"/>
    <property type="match status" value="1"/>
</dbReference>
<dbReference type="SUPFAM" id="SSF52161">
    <property type="entry name" value="Ribosomal protein L13"/>
    <property type="match status" value="1"/>
</dbReference>
<dbReference type="Pfam" id="PF00572">
    <property type="entry name" value="Ribosomal_L13"/>
    <property type="match status" value="1"/>
</dbReference>
<evidence type="ECO:0000256" key="3">
    <source>
        <dbReference type="ARBA" id="ARBA00023274"/>
    </source>
</evidence>
<dbReference type="AlphaFoldDB" id="A0A173G082"/>
<dbReference type="GeneID" id="27983246"/>
<dbReference type="PANTHER" id="PTHR11545:SF2">
    <property type="entry name" value="LARGE RIBOSOMAL SUBUNIT PROTEIN UL13M"/>
    <property type="match status" value="1"/>
</dbReference>
<dbReference type="GO" id="GO:0022625">
    <property type="term" value="C:cytosolic large ribosomal subunit"/>
    <property type="evidence" value="ECO:0007669"/>
    <property type="project" value="TreeGrafter"/>
</dbReference>
<dbReference type="GO" id="GO:0006412">
    <property type="term" value="P:translation"/>
    <property type="evidence" value="ECO:0007669"/>
    <property type="project" value="InterPro"/>
</dbReference>
<dbReference type="PANTHER" id="PTHR11545">
    <property type="entry name" value="RIBOSOMAL PROTEIN L13"/>
    <property type="match status" value="1"/>
</dbReference>
<gene>
    <name evidence="4" type="primary">rpl13</name>
</gene>
<dbReference type="InterPro" id="IPR036899">
    <property type="entry name" value="Ribosomal_uL13_sf"/>
</dbReference>
<reference evidence="4" key="1">
    <citation type="submission" date="2015-11" db="EMBL/GenBank/DDBJ databases">
        <authorList>
            <person name="Zhang Y."/>
            <person name="Guo Z."/>
        </authorList>
    </citation>
    <scope>NUCLEOTIDE SEQUENCE</scope>
</reference>
<sequence length="145" mass="16577">MNKTYVPNKKAINVQAWYLIDGKDATLGRISTQAAKILRGKHKTIYTPYLYQKSTLIIINAEYIKITGNKSSKKIYTRHSGFPGGLKTETFDHLQKRKPEKIIEHAIKGMLPKGSLGKQLFRQLKVYSKNQHPHKAQQSQIICIN</sequence>
<dbReference type="GO" id="GO:0003729">
    <property type="term" value="F:mRNA binding"/>
    <property type="evidence" value="ECO:0007669"/>
    <property type="project" value="TreeGrafter"/>
</dbReference>
<comment type="similarity">
    <text evidence="1">Belongs to the universal ribosomal protein uL13 family.</text>
</comment>
<geneLocation type="plastid" evidence="4"/>
<evidence type="ECO:0000256" key="1">
    <source>
        <dbReference type="ARBA" id="ARBA00006227"/>
    </source>
</evidence>
<keyword evidence="3" id="KW-0687">Ribonucleoprotein</keyword>
<dbReference type="EMBL" id="KU053957">
    <property type="protein sequence ID" value="ANH09677.1"/>
    <property type="molecule type" value="Genomic_DNA"/>
</dbReference>
<dbReference type="GO" id="GO:0003735">
    <property type="term" value="F:structural constituent of ribosome"/>
    <property type="evidence" value="ECO:0007669"/>
    <property type="project" value="InterPro"/>
</dbReference>
<dbReference type="GO" id="GO:0017148">
    <property type="term" value="P:negative regulation of translation"/>
    <property type="evidence" value="ECO:0007669"/>
    <property type="project" value="TreeGrafter"/>
</dbReference>
<dbReference type="InterPro" id="IPR005823">
    <property type="entry name" value="Ribosomal_uL13_bac-type"/>
</dbReference>
<protein>
    <submittedName>
        <fullName evidence="4">50S ribosomal protein L13</fullName>
    </submittedName>
</protein>
<dbReference type="RefSeq" id="YP_009257594.1">
    <property type="nucleotide sequence ID" value="NC_030338.1"/>
</dbReference>
<keyword evidence="2 4" id="KW-0689">Ribosomal protein</keyword>
<dbReference type="InterPro" id="IPR005822">
    <property type="entry name" value="Ribosomal_uL13"/>
</dbReference>
<evidence type="ECO:0000256" key="2">
    <source>
        <dbReference type="ARBA" id="ARBA00022980"/>
    </source>
</evidence>
<evidence type="ECO:0000313" key="4">
    <source>
        <dbReference type="EMBL" id="ANH09677.1"/>
    </source>
</evidence>
<name>A0A173G082_GASCM</name>
<dbReference type="CDD" id="cd00392">
    <property type="entry name" value="Ribosomal_L13"/>
    <property type="match status" value="1"/>
</dbReference>
<dbReference type="Gene3D" id="3.90.1180.10">
    <property type="entry name" value="Ribosomal protein L13"/>
    <property type="match status" value="1"/>
</dbReference>